<keyword evidence="9" id="KW-1185">Reference proteome</keyword>
<feature type="domain" description="RPAP1 N-terminal" evidence="7">
    <location>
        <begin position="193"/>
        <end position="235"/>
    </location>
</feature>
<feature type="region of interest" description="Disordered" evidence="5">
    <location>
        <begin position="232"/>
        <end position="276"/>
    </location>
</feature>
<evidence type="ECO:0000256" key="3">
    <source>
        <dbReference type="ARBA" id="ARBA00023163"/>
    </source>
</evidence>
<feature type="compositionally biased region" description="Low complexity" evidence="5">
    <location>
        <begin position="252"/>
        <end position="268"/>
    </location>
</feature>
<protein>
    <submittedName>
        <fullName evidence="10">RNA polymerase II-associated protein 1</fullName>
    </submittedName>
</protein>
<reference evidence="10" key="1">
    <citation type="submission" date="2025-08" db="UniProtKB">
        <authorList>
            <consortium name="RefSeq"/>
        </authorList>
    </citation>
    <scope>IDENTIFICATION</scope>
</reference>
<dbReference type="InterPro" id="IPR016024">
    <property type="entry name" value="ARM-type_fold"/>
</dbReference>
<dbReference type="Pfam" id="PF25766">
    <property type="entry name" value="TPR_RPAP1"/>
    <property type="match status" value="1"/>
</dbReference>
<dbReference type="AlphaFoldDB" id="A0AB39ZGG6"/>
<dbReference type="PANTHER" id="PTHR21483:SF18">
    <property type="entry name" value="RNA POLYMERASE II-ASSOCIATED PROTEIN 1"/>
    <property type="match status" value="1"/>
</dbReference>
<feature type="domain" description="RPAP1/MINIYO-like TPR repeats" evidence="8">
    <location>
        <begin position="998"/>
        <end position="1214"/>
    </location>
</feature>
<evidence type="ECO:0000256" key="4">
    <source>
        <dbReference type="ARBA" id="ARBA00023242"/>
    </source>
</evidence>
<comment type="similarity">
    <text evidence="2">Belongs to the RPAP1 family.</text>
</comment>
<comment type="subcellular location">
    <subcellularLocation>
        <location evidence="1">Nucleus</location>
    </subcellularLocation>
</comment>
<dbReference type="InterPro" id="IPR039913">
    <property type="entry name" value="RPAP1/Rba50"/>
</dbReference>
<dbReference type="SUPFAM" id="SSF48371">
    <property type="entry name" value="ARM repeat"/>
    <property type="match status" value="1"/>
</dbReference>
<dbReference type="Pfam" id="PF08620">
    <property type="entry name" value="RPAP1_C"/>
    <property type="match status" value="1"/>
</dbReference>
<dbReference type="InterPro" id="IPR057989">
    <property type="entry name" value="TPR_RPAP1/MINIYO-like"/>
</dbReference>
<dbReference type="Proteomes" id="UP001652628">
    <property type="component" value="Chromosome 3"/>
</dbReference>
<dbReference type="PANTHER" id="PTHR21483">
    <property type="entry name" value="RNA POLYMERASE II-ASSOCIATED PROTEIN 1"/>
    <property type="match status" value="1"/>
</dbReference>
<dbReference type="RefSeq" id="XP_016934886.3">
    <property type="nucleotide sequence ID" value="XM_017079397.4"/>
</dbReference>
<dbReference type="Pfam" id="PF08621">
    <property type="entry name" value="RPAP1_N"/>
    <property type="match status" value="1"/>
</dbReference>
<proteinExistence type="inferred from homology"/>
<accession>A0AB39ZGG6</accession>
<name>A0AB39ZGG6_DROSZ</name>
<gene>
    <name evidence="10" type="primary">LOC108013510</name>
</gene>
<keyword evidence="4" id="KW-0539">Nucleus</keyword>
<dbReference type="InterPro" id="IPR013930">
    <property type="entry name" value="RPAP1_N"/>
</dbReference>
<evidence type="ECO:0000313" key="9">
    <source>
        <dbReference type="Proteomes" id="UP001652628"/>
    </source>
</evidence>
<dbReference type="InterPro" id="IPR013929">
    <property type="entry name" value="RPAP1_C"/>
</dbReference>
<keyword evidence="3" id="KW-0804">Transcription</keyword>
<organism evidence="9 10">
    <name type="scientific">Drosophila suzukii</name>
    <name type="common">Spotted-wing drosophila fruit fly</name>
    <dbReference type="NCBI Taxonomy" id="28584"/>
    <lineage>
        <taxon>Eukaryota</taxon>
        <taxon>Metazoa</taxon>
        <taxon>Ecdysozoa</taxon>
        <taxon>Arthropoda</taxon>
        <taxon>Hexapoda</taxon>
        <taxon>Insecta</taxon>
        <taxon>Pterygota</taxon>
        <taxon>Neoptera</taxon>
        <taxon>Endopterygota</taxon>
        <taxon>Diptera</taxon>
        <taxon>Brachycera</taxon>
        <taxon>Muscomorpha</taxon>
        <taxon>Ephydroidea</taxon>
        <taxon>Drosophilidae</taxon>
        <taxon>Drosophila</taxon>
        <taxon>Sophophora</taxon>
    </lineage>
</organism>
<dbReference type="GeneID" id="108013510"/>
<dbReference type="GO" id="GO:0006366">
    <property type="term" value="P:transcription by RNA polymerase II"/>
    <property type="evidence" value="ECO:0007669"/>
    <property type="project" value="InterPro"/>
</dbReference>
<evidence type="ECO:0000259" key="6">
    <source>
        <dbReference type="Pfam" id="PF08620"/>
    </source>
</evidence>
<evidence type="ECO:0000256" key="5">
    <source>
        <dbReference type="SAM" id="MobiDB-lite"/>
    </source>
</evidence>
<feature type="compositionally biased region" description="Polar residues" evidence="5">
    <location>
        <begin position="236"/>
        <end position="246"/>
    </location>
</feature>
<evidence type="ECO:0000256" key="1">
    <source>
        <dbReference type="ARBA" id="ARBA00004123"/>
    </source>
</evidence>
<evidence type="ECO:0000313" key="10">
    <source>
        <dbReference type="RefSeq" id="XP_016934886.3"/>
    </source>
</evidence>
<evidence type="ECO:0000259" key="7">
    <source>
        <dbReference type="Pfam" id="PF08621"/>
    </source>
</evidence>
<evidence type="ECO:0000256" key="2">
    <source>
        <dbReference type="ARBA" id="ARBA00009953"/>
    </source>
</evidence>
<sequence length="1217" mass="137885">MFKKLKPGETEEDVLRMAAEFNAERAKDPNFQPAAAFVRMDKAPKKSMFAQKREQAKLGRVTSVAQKKQEDILPAAKEIPAIATSASKESERTHVNQVLLDEIQENILGDVKGSRMNPSSLGNVLGELVERTGGTTRPAHQNTKQVNTSKPLSIFARQLLNSSSPNPEIFKSHSDLPTNEGSSIIKDAKLGKELHQENLNVLKQMSEQDILAEKERLLSSLDPSLIALLSKKRQTSKNSSEKQTSPKIIEAPVQSPMSSQSSKSKNPPIYSLPDSNPALELLQQSDKENWVNFNLVEDHKLAWMRDIPAKLSELKPGEQFNARFDWKGVLLPHTLKDQDSLTQLDERELYLHGEEADRPGYALQELFRLARSTVLQQRLSAFGAIAGIFSIYNQGFYDQVLSLPISKIFFLLRYGLDDNAPAQLEVVSRALANLFYNETDEVLLDHIQDNAYCHWQPTLQVLGNGSDDKEGGTDTNSIAFLQRYMKLLTTSQSVRAEVDEDESQSRMSMDDFQLAETDLIDCLLRTNILQRIRFILDSVKPDNSTVESCLKLLIRIARTSTKVARQLANDSYSIEVLFVNFLPSSNGSNQFYGQPQILFLKLIRVLVCQHLDIAKSLSKGVLIVRLQQYLFLQDNKVQMVRVQIESLRILRCLLLLGIVDRDLFRQFLPALRQLLDWHSNHCVFDGVGGSGLVRQHAAALLVALVASGESGACEAEGQKLLLEPLNNCCCAWLHSATRVEKIKDFSQMTLLSAALYAVCWFSQNSYLGTISFQTFLRSILPKFVQSKGFIAIVHDLAKGSVVLKHPLDRRHVHAALPNVGAVLMHDYGPQLIVSETYPVHLLSNLWALLSVPLESGEKPLFAALMQPPVLEPLAEYLRQLSSQLNRVLATNFFARSELRFIHQLLTTDGMETYLERQLLLQLVYNYLCCLSTAHTTQIKSTFERFIFNAEFVKLDEASLKLLQQSCLEMVYPHIIADNSEPSLSLSYTQAPILPADWPFFQLRLILNNYLQNVQQRPAAIYSENQVVRMTLTFVRQLEREGLQIVSPLEKLMYLMIAFMGPDSQFLVPDLHELLRDCLMDFYRQNASHDFDFDVELADKGRFEPLYYLFVEHFEAASYGDELFSSLVLLPLAQKYDNKWRRRLWSEHVQAVRFINCDEKLLMGGLSAYLEPVEEEPSLVKLYGDALEQKMVRPGSIVYCIAQHHFNHSTSLQKAKLF</sequence>
<feature type="domain" description="RPAP1 C-terminal" evidence="6">
    <location>
        <begin position="321"/>
        <end position="391"/>
    </location>
</feature>
<evidence type="ECO:0000259" key="8">
    <source>
        <dbReference type="Pfam" id="PF25766"/>
    </source>
</evidence>